<dbReference type="InterPro" id="IPR001645">
    <property type="entry name" value="Folylpolyglutamate_synth"/>
</dbReference>
<dbReference type="RefSeq" id="WP_249514968.1">
    <property type="nucleotide sequence ID" value="NZ_CP093366.1"/>
</dbReference>
<dbReference type="InterPro" id="IPR013221">
    <property type="entry name" value="Mur_ligase_cen"/>
</dbReference>
<keyword evidence="3 10" id="KW-0436">Ligase</keyword>
<dbReference type="SUPFAM" id="SSF53623">
    <property type="entry name" value="MurD-like peptide ligases, catalytic domain"/>
    <property type="match status" value="1"/>
</dbReference>
<protein>
    <recommendedName>
        <fullName evidence="2">tetrahydrofolate synthase</fullName>
        <ecNumber evidence="2">6.3.2.17</ecNumber>
    </recommendedName>
    <alternativeName>
        <fullName evidence="8">Tetrahydrofolylpolyglutamate synthase</fullName>
    </alternativeName>
</protein>
<evidence type="ECO:0000256" key="3">
    <source>
        <dbReference type="ARBA" id="ARBA00022598"/>
    </source>
</evidence>
<dbReference type="SUPFAM" id="SSF53244">
    <property type="entry name" value="MurD-like peptide ligases, peptide-binding domain"/>
    <property type="match status" value="1"/>
</dbReference>
<evidence type="ECO:0000313" key="14">
    <source>
        <dbReference type="Proteomes" id="UP000831495"/>
    </source>
</evidence>
<name>A0ABY4PAN9_9LACO</name>
<dbReference type="EC" id="6.3.2.17" evidence="2"/>
<keyword evidence="5 10" id="KW-0547">Nucleotide-binding</keyword>
<proteinExistence type="inferred from homology"/>
<dbReference type="Gene3D" id="3.90.190.20">
    <property type="entry name" value="Mur ligase, C-terminal domain"/>
    <property type="match status" value="1"/>
</dbReference>
<sequence>MKLTNYEKALNYIHNLPRLHETNNLKFVRQALEYLDNPQDQIATVHVTGTNGKGTTCYYLTQFLINNGDKVATFTSPYVEQFTERFQIDEIPVSPETIVDLTRQVDQVVKQIKKQDSEFYLVEFEFLVVMMFLLCVQEQVDWGIIEAGIGGQHDKTNVIHPKLSIITNVGLDHMKLIGPTLEDIAREKAGVIKQDVPILLGDITPDVLSIFLETAKQKQAPVFKFRDDFTISNVKMRESKTTFFTWQDPNYLWKNLQLNTISKTQLQDVALAIKAYVTLVSHPDVNDIQRGLRVYGLPARMQFLSEEPLIILDGAHNLPAITQLLADIQPLKQSKRLIVLYAAMQDKQRDAILTSISKVATQIFVTQLTEQRSAKEMDYQLPKQAIFVPSWRLAFGQAVNSLDNDSLLLICGSLHFAGDILRLLKEN</sequence>
<evidence type="ECO:0000259" key="12">
    <source>
        <dbReference type="Pfam" id="PF08245"/>
    </source>
</evidence>
<gene>
    <name evidence="13" type="ORF">MOO45_03335</name>
</gene>
<feature type="domain" description="Mur ligase C-terminal" evidence="11">
    <location>
        <begin position="300"/>
        <end position="413"/>
    </location>
</feature>
<dbReference type="InterPro" id="IPR004101">
    <property type="entry name" value="Mur_ligase_C"/>
</dbReference>
<evidence type="ECO:0000256" key="10">
    <source>
        <dbReference type="PIRNR" id="PIRNR001563"/>
    </source>
</evidence>
<dbReference type="PANTHER" id="PTHR11136:SF0">
    <property type="entry name" value="DIHYDROFOLATE SYNTHETASE-RELATED"/>
    <property type="match status" value="1"/>
</dbReference>
<dbReference type="PANTHER" id="PTHR11136">
    <property type="entry name" value="FOLYLPOLYGLUTAMATE SYNTHASE-RELATED"/>
    <property type="match status" value="1"/>
</dbReference>
<evidence type="ECO:0000259" key="11">
    <source>
        <dbReference type="Pfam" id="PF02875"/>
    </source>
</evidence>
<organism evidence="13 14">
    <name type="scientific">Bombilactobacillus folatiphilus</name>
    <dbReference type="NCBI Taxonomy" id="2923362"/>
    <lineage>
        <taxon>Bacteria</taxon>
        <taxon>Bacillati</taxon>
        <taxon>Bacillota</taxon>
        <taxon>Bacilli</taxon>
        <taxon>Lactobacillales</taxon>
        <taxon>Lactobacillaceae</taxon>
        <taxon>Bombilactobacillus</taxon>
    </lineage>
</organism>
<comment type="catalytic activity">
    <reaction evidence="9">
        <text>(6S)-5,6,7,8-tetrahydrofolyl-(gamma-L-Glu)(n) + L-glutamate + ATP = (6S)-5,6,7,8-tetrahydrofolyl-(gamma-L-Glu)(n+1) + ADP + phosphate + H(+)</text>
        <dbReference type="Rhea" id="RHEA:10580"/>
        <dbReference type="Rhea" id="RHEA-COMP:14738"/>
        <dbReference type="Rhea" id="RHEA-COMP:14740"/>
        <dbReference type="ChEBI" id="CHEBI:15378"/>
        <dbReference type="ChEBI" id="CHEBI:29985"/>
        <dbReference type="ChEBI" id="CHEBI:30616"/>
        <dbReference type="ChEBI" id="CHEBI:43474"/>
        <dbReference type="ChEBI" id="CHEBI:141005"/>
        <dbReference type="ChEBI" id="CHEBI:456216"/>
        <dbReference type="EC" id="6.3.2.17"/>
    </reaction>
</comment>
<keyword evidence="14" id="KW-1185">Reference proteome</keyword>
<dbReference type="NCBIfam" id="TIGR01499">
    <property type="entry name" value="folC"/>
    <property type="match status" value="1"/>
</dbReference>
<comment type="similarity">
    <text evidence="1 10">Belongs to the folylpolyglutamate synthase family.</text>
</comment>
<dbReference type="PIRSF" id="PIRSF001563">
    <property type="entry name" value="Folylpolyglu_synth"/>
    <property type="match status" value="1"/>
</dbReference>
<keyword evidence="6 10" id="KW-0067">ATP-binding</keyword>
<dbReference type="InterPro" id="IPR036615">
    <property type="entry name" value="Mur_ligase_C_dom_sf"/>
</dbReference>
<evidence type="ECO:0000256" key="1">
    <source>
        <dbReference type="ARBA" id="ARBA00008276"/>
    </source>
</evidence>
<keyword evidence="4" id="KW-0479">Metal-binding</keyword>
<evidence type="ECO:0000256" key="5">
    <source>
        <dbReference type="ARBA" id="ARBA00022741"/>
    </source>
</evidence>
<dbReference type="Gene3D" id="3.40.1190.10">
    <property type="entry name" value="Mur-like, catalytic domain"/>
    <property type="match status" value="1"/>
</dbReference>
<evidence type="ECO:0000256" key="7">
    <source>
        <dbReference type="ARBA" id="ARBA00022842"/>
    </source>
</evidence>
<evidence type="ECO:0000256" key="2">
    <source>
        <dbReference type="ARBA" id="ARBA00013025"/>
    </source>
</evidence>
<evidence type="ECO:0000313" key="13">
    <source>
        <dbReference type="EMBL" id="UQS82690.1"/>
    </source>
</evidence>
<evidence type="ECO:0000256" key="4">
    <source>
        <dbReference type="ARBA" id="ARBA00022723"/>
    </source>
</evidence>
<evidence type="ECO:0000256" key="9">
    <source>
        <dbReference type="ARBA" id="ARBA00047493"/>
    </source>
</evidence>
<reference evidence="13" key="1">
    <citation type="journal article" date="2022" name="Int. J. Syst. Evol. Microbiol.">
        <title>Apilactobacillus apisilvae sp. nov., Nicolia spurrieriana gen. nov. sp. nov., Bombilactobacillus folatiphilus sp. nov. and Bombilactobacillus thymidiniphilus sp. nov., four new lactic acid bacterial isolates from stingless bees Tetragonula carbonaria and Austroplebeia australis.</title>
        <authorList>
            <person name="Oliphant S.A."/>
            <person name="Watson-Haigh N.S."/>
            <person name="Sumby K.M."/>
            <person name="Gardner J."/>
            <person name="Groom S."/>
            <person name="Jiranek V."/>
        </authorList>
    </citation>
    <scope>NUCLEOTIDE SEQUENCE</scope>
    <source>
        <strain evidence="13">SG4_D2</strain>
    </source>
</reference>
<dbReference type="PROSITE" id="PS01012">
    <property type="entry name" value="FOLYLPOLYGLU_SYNT_2"/>
    <property type="match status" value="1"/>
</dbReference>
<dbReference type="InterPro" id="IPR036565">
    <property type="entry name" value="Mur-like_cat_sf"/>
</dbReference>
<feature type="domain" description="Mur ligase central" evidence="12">
    <location>
        <begin position="47"/>
        <end position="244"/>
    </location>
</feature>
<accession>A0ABY4PAN9</accession>
<dbReference type="Pfam" id="PF08245">
    <property type="entry name" value="Mur_ligase_M"/>
    <property type="match status" value="1"/>
</dbReference>
<dbReference type="Proteomes" id="UP000831495">
    <property type="component" value="Chromosome"/>
</dbReference>
<evidence type="ECO:0000256" key="8">
    <source>
        <dbReference type="ARBA" id="ARBA00030592"/>
    </source>
</evidence>
<keyword evidence="7" id="KW-0460">Magnesium</keyword>
<dbReference type="Pfam" id="PF02875">
    <property type="entry name" value="Mur_ligase_C"/>
    <property type="match status" value="1"/>
</dbReference>
<evidence type="ECO:0000256" key="6">
    <source>
        <dbReference type="ARBA" id="ARBA00022840"/>
    </source>
</evidence>
<dbReference type="InterPro" id="IPR018109">
    <property type="entry name" value="Folylpolyglutamate_synth_CS"/>
</dbReference>
<dbReference type="EMBL" id="CP093366">
    <property type="protein sequence ID" value="UQS82690.1"/>
    <property type="molecule type" value="Genomic_DNA"/>
</dbReference>